<dbReference type="Pfam" id="PF12697">
    <property type="entry name" value="Abhydrolase_6"/>
    <property type="match status" value="1"/>
</dbReference>
<keyword evidence="3" id="KW-1185">Reference proteome</keyword>
<dbReference type="PANTHER" id="PTHR43194:SF5">
    <property type="entry name" value="PIMELOYL-[ACYL-CARRIER PROTEIN] METHYL ESTER ESTERASE"/>
    <property type="match status" value="1"/>
</dbReference>
<accession>A0ABX7M7J7</accession>
<keyword evidence="2" id="KW-0378">Hydrolase</keyword>
<dbReference type="Proteomes" id="UP000663570">
    <property type="component" value="Chromosome"/>
</dbReference>
<dbReference type="GO" id="GO:0016787">
    <property type="term" value="F:hydrolase activity"/>
    <property type="evidence" value="ECO:0007669"/>
    <property type="project" value="UniProtKB-KW"/>
</dbReference>
<dbReference type="SUPFAM" id="SSF53474">
    <property type="entry name" value="alpha/beta-Hydrolases"/>
    <property type="match status" value="1"/>
</dbReference>
<dbReference type="Gene3D" id="3.40.50.1820">
    <property type="entry name" value="alpha/beta hydrolase"/>
    <property type="match status" value="1"/>
</dbReference>
<dbReference type="InterPro" id="IPR050228">
    <property type="entry name" value="Carboxylesterase_BioH"/>
</dbReference>
<gene>
    <name evidence="2" type="ORF">JY500_20905</name>
</gene>
<dbReference type="EMBL" id="CP071060">
    <property type="protein sequence ID" value="QSI76876.1"/>
    <property type="molecule type" value="Genomic_DNA"/>
</dbReference>
<dbReference type="InterPro" id="IPR029058">
    <property type="entry name" value="AB_hydrolase_fold"/>
</dbReference>
<evidence type="ECO:0000259" key="1">
    <source>
        <dbReference type="Pfam" id="PF12697"/>
    </source>
</evidence>
<dbReference type="PANTHER" id="PTHR43194">
    <property type="entry name" value="HYDROLASE ALPHA/BETA FOLD FAMILY"/>
    <property type="match status" value="1"/>
</dbReference>
<dbReference type="RefSeq" id="WP_206254470.1">
    <property type="nucleotide sequence ID" value="NZ_CP071060.1"/>
</dbReference>
<feature type="domain" description="AB hydrolase-1" evidence="1">
    <location>
        <begin position="10"/>
        <end position="246"/>
    </location>
</feature>
<dbReference type="PRINTS" id="PR00111">
    <property type="entry name" value="ABHYDROLASE"/>
</dbReference>
<dbReference type="InterPro" id="IPR000073">
    <property type="entry name" value="AB_hydrolase_1"/>
</dbReference>
<evidence type="ECO:0000313" key="3">
    <source>
        <dbReference type="Proteomes" id="UP000663570"/>
    </source>
</evidence>
<organism evidence="2 3">
    <name type="scientific">Niveibacterium microcysteis</name>
    <dbReference type="NCBI Taxonomy" id="2811415"/>
    <lineage>
        <taxon>Bacteria</taxon>
        <taxon>Pseudomonadati</taxon>
        <taxon>Pseudomonadota</taxon>
        <taxon>Betaproteobacteria</taxon>
        <taxon>Rhodocyclales</taxon>
        <taxon>Rhodocyclaceae</taxon>
        <taxon>Niveibacterium</taxon>
    </lineage>
</organism>
<sequence length="250" mass="27336">MTGATPTTWVLLRGLTREQGHWGDFPDRLRAALPGSRVLTPDLPGNGQLNMQESPTSVEAMADAVRAQLSADGVAPPYAVLAMSLGAMVAVAWAAHYPQELSRIVLINTSLRPFSPFWQRLRPRNYATLLRLAVLGTPPQIREAAILRATTRLVVHAEAVLDHWQALHTARPCSTRNALRQLIAAARFRAPRQAPAVPALLLCGQRDALVDSRCSHAIAHTWQRPLAVHPTAGHDLPLDDGDWVIAQIVR</sequence>
<proteinExistence type="predicted"/>
<name>A0ABX7M7J7_9RHOO</name>
<protein>
    <submittedName>
        <fullName evidence="2">Alpha/beta hydrolase</fullName>
    </submittedName>
</protein>
<reference evidence="2 3" key="1">
    <citation type="submission" date="2021-02" db="EMBL/GenBank/DDBJ databases">
        <title>Niveibacterium changnyeongensis HC41.</title>
        <authorList>
            <person name="Kang M."/>
        </authorList>
    </citation>
    <scope>NUCLEOTIDE SEQUENCE [LARGE SCALE GENOMIC DNA]</scope>
    <source>
        <strain evidence="2 3">HC41</strain>
    </source>
</reference>
<evidence type="ECO:0000313" key="2">
    <source>
        <dbReference type="EMBL" id="QSI76876.1"/>
    </source>
</evidence>